<dbReference type="Gene3D" id="2.30.130.110">
    <property type="match status" value="1"/>
</dbReference>
<dbReference type="AlphaFoldDB" id="A0A5J4SYW8"/>
<dbReference type="PANTHER" id="PTHR30536:SF5">
    <property type="entry name" value="ALTRONATE DEHYDRATASE"/>
    <property type="match status" value="1"/>
</dbReference>
<feature type="domain" description="SAF" evidence="2">
    <location>
        <begin position="11"/>
        <end position="82"/>
    </location>
</feature>
<dbReference type="SMART" id="SM00858">
    <property type="entry name" value="SAF"/>
    <property type="match status" value="1"/>
</dbReference>
<dbReference type="InterPro" id="IPR013974">
    <property type="entry name" value="SAF"/>
</dbReference>
<evidence type="ECO:0000259" key="2">
    <source>
        <dbReference type="SMART" id="SM00858"/>
    </source>
</evidence>
<proteinExistence type="predicted"/>
<dbReference type="CDD" id="cd11613">
    <property type="entry name" value="SAF_AH_GD"/>
    <property type="match status" value="1"/>
</dbReference>
<evidence type="ECO:0000256" key="1">
    <source>
        <dbReference type="ARBA" id="ARBA00023239"/>
    </source>
</evidence>
<dbReference type="EMBL" id="SNRY01000018">
    <property type="protein sequence ID" value="KAA6351108.1"/>
    <property type="molecule type" value="Genomic_DNA"/>
</dbReference>
<gene>
    <name evidence="3" type="ORF">EZS27_001534</name>
</gene>
<dbReference type="GO" id="GO:0019698">
    <property type="term" value="P:D-galacturonate catabolic process"/>
    <property type="evidence" value="ECO:0007669"/>
    <property type="project" value="TreeGrafter"/>
</dbReference>
<dbReference type="GO" id="GO:0008789">
    <property type="term" value="F:altronate dehydratase activity"/>
    <property type="evidence" value="ECO:0007669"/>
    <property type="project" value="UniProtKB-EC"/>
</dbReference>
<evidence type="ECO:0000313" key="3">
    <source>
        <dbReference type="EMBL" id="KAA6351108.1"/>
    </source>
</evidence>
<sequence>MRKYVQLNGDDNVIVALLPFHKDDVLKLGETMITILNDIPSGHKIAVKDIRKRESVIKYGFSIGQALVDITVGEHVHVHNITSE</sequence>
<dbReference type="PANTHER" id="PTHR30536">
    <property type="entry name" value="ALTRONATE/GALACTARATE DEHYDRATASE"/>
    <property type="match status" value="1"/>
</dbReference>
<comment type="caution">
    <text evidence="3">The sequence shown here is derived from an EMBL/GenBank/DDBJ whole genome shotgun (WGS) entry which is preliminary data.</text>
</comment>
<dbReference type="Pfam" id="PF08666">
    <property type="entry name" value="SAF"/>
    <property type="match status" value="1"/>
</dbReference>
<name>A0A5J4SYW8_9ZZZZ</name>
<dbReference type="InterPro" id="IPR044144">
    <property type="entry name" value="SAF_UxaA/GarD"/>
</dbReference>
<dbReference type="EC" id="4.2.1.7" evidence="3"/>
<organism evidence="3">
    <name type="scientific">termite gut metagenome</name>
    <dbReference type="NCBI Taxonomy" id="433724"/>
    <lineage>
        <taxon>unclassified sequences</taxon>
        <taxon>metagenomes</taxon>
        <taxon>organismal metagenomes</taxon>
    </lineage>
</organism>
<protein>
    <submittedName>
        <fullName evidence="3">Altronate dehydratase</fullName>
        <ecNumber evidence="3">4.2.1.7</ecNumber>
    </submittedName>
</protein>
<dbReference type="InterPro" id="IPR052172">
    <property type="entry name" value="UxaA_altronate/galactarate_dh"/>
</dbReference>
<reference evidence="3" key="1">
    <citation type="submission" date="2019-03" db="EMBL/GenBank/DDBJ databases">
        <title>Single cell metagenomics reveals metabolic interactions within the superorganism composed of flagellate Streblomastix strix and complex community of Bacteroidetes bacteria on its surface.</title>
        <authorList>
            <person name="Treitli S.C."/>
            <person name="Kolisko M."/>
            <person name="Husnik F."/>
            <person name="Keeling P."/>
            <person name="Hampl V."/>
        </authorList>
    </citation>
    <scope>NUCLEOTIDE SEQUENCE</scope>
    <source>
        <strain evidence="3">STM</strain>
    </source>
</reference>
<keyword evidence="1 3" id="KW-0456">Lyase</keyword>
<accession>A0A5J4SYW8</accession>